<evidence type="ECO:0000259" key="7">
    <source>
        <dbReference type="Pfam" id="PF22600"/>
    </source>
</evidence>
<keyword evidence="3" id="KW-0479">Metal-binding</keyword>
<evidence type="ECO:0000256" key="3">
    <source>
        <dbReference type="ARBA" id="ARBA00022723"/>
    </source>
</evidence>
<dbReference type="AlphaFoldDB" id="A0AAD3TXX7"/>
<feature type="region of interest" description="Disordered" evidence="5">
    <location>
        <begin position="479"/>
        <end position="517"/>
    </location>
</feature>
<feature type="compositionally biased region" description="Basic and acidic residues" evidence="5">
    <location>
        <begin position="669"/>
        <end position="682"/>
    </location>
</feature>
<feature type="domain" description="Poly(A) RNA polymerase mitochondrial-like central palm" evidence="7">
    <location>
        <begin position="121"/>
        <end position="260"/>
    </location>
</feature>
<dbReference type="SUPFAM" id="SSF81301">
    <property type="entry name" value="Nucleotidyltransferase"/>
    <property type="match status" value="1"/>
</dbReference>
<dbReference type="GO" id="GO:0046872">
    <property type="term" value="F:metal ion binding"/>
    <property type="evidence" value="ECO:0007669"/>
    <property type="project" value="UniProtKB-KW"/>
</dbReference>
<feature type="compositionally biased region" description="Basic residues" evidence="5">
    <location>
        <begin position="44"/>
        <end position="53"/>
    </location>
</feature>
<evidence type="ECO:0000256" key="1">
    <source>
        <dbReference type="ARBA" id="ARBA00008593"/>
    </source>
</evidence>
<proteinExistence type="inferred from homology"/>
<dbReference type="InterPro" id="IPR043519">
    <property type="entry name" value="NT_sf"/>
</dbReference>
<name>A0AAD3TXX7_9TREE</name>
<feature type="region of interest" description="Disordered" evidence="5">
    <location>
        <begin position="531"/>
        <end position="700"/>
    </location>
</feature>
<comment type="caution">
    <text evidence="8">The sequence shown here is derived from an EMBL/GenBank/DDBJ whole genome shotgun (WGS) entry which is preliminary data.</text>
</comment>
<feature type="compositionally biased region" description="Basic residues" evidence="5">
    <location>
        <begin position="62"/>
        <end position="74"/>
    </location>
</feature>
<dbReference type="GO" id="GO:0003729">
    <property type="term" value="F:mRNA binding"/>
    <property type="evidence" value="ECO:0007669"/>
    <property type="project" value="TreeGrafter"/>
</dbReference>
<dbReference type="Gene3D" id="3.30.460.10">
    <property type="entry name" value="Beta Polymerase, domain 2"/>
    <property type="match status" value="1"/>
</dbReference>
<evidence type="ECO:0000256" key="5">
    <source>
        <dbReference type="SAM" id="MobiDB-lite"/>
    </source>
</evidence>
<keyword evidence="4" id="KW-0460">Magnesium</keyword>
<dbReference type="EC" id="2.7.7.19" evidence="2"/>
<dbReference type="GO" id="GO:0010605">
    <property type="term" value="P:negative regulation of macromolecule metabolic process"/>
    <property type="evidence" value="ECO:0007669"/>
    <property type="project" value="UniProtKB-ARBA"/>
</dbReference>
<reference evidence="8" key="2">
    <citation type="submission" date="2023-06" db="EMBL/GenBank/DDBJ databases">
        <authorList>
            <person name="Kobayashi Y."/>
            <person name="Kayamori A."/>
            <person name="Aoki K."/>
            <person name="Shiwa Y."/>
            <person name="Fujita N."/>
            <person name="Sugita T."/>
            <person name="Iwasaki W."/>
            <person name="Tanaka N."/>
            <person name="Takashima M."/>
        </authorList>
    </citation>
    <scope>NUCLEOTIDE SEQUENCE</scope>
    <source>
        <strain evidence="8">HIS016</strain>
    </source>
</reference>
<dbReference type="GO" id="GO:0031123">
    <property type="term" value="P:RNA 3'-end processing"/>
    <property type="evidence" value="ECO:0007669"/>
    <property type="project" value="TreeGrafter"/>
</dbReference>
<dbReference type="Pfam" id="PF03828">
    <property type="entry name" value="PAP_assoc"/>
    <property type="match status" value="1"/>
</dbReference>
<feature type="domain" description="PAP-associated" evidence="6">
    <location>
        <begin position="319"/>
        <end position="380"/>
    </location>
</feature>
<dbReference type="GO" id="GO:0043634">
    <property type="term" value="P:polyadenylation-dependent ncRNA catabolic process"/>
    <property type="evidence" value="ECO:0007669"/>
    <property type="project" value="TreeGrafter"/>
</dbReference>
<sequence length="700" mass="77855">MADTSFADGDLFIGLGSRPGSQGKGKTPPPSKGKKRKGEQIGNVKKKRVKHQQHPQPLSGKAKGKHNPQNPKRKEKQEAKSRQINRSRNAFRELGMSGVSKASPWAEDVDWERCRDPAEMLNDEITAFYKFVTPTEAEYQVRKNVIEFISAHVRKWKPEMEVVAFGSWQTQLYLPMGDLDLVVVPPPTRPWSTKDTANFLTNLSVILRSSGIADKIALVLGAKVPIIKFVTRSQYGNIPVDISFNQINGIDSGKIITHYLDALPGARELITVVKYFLSQRQMNEVFTGGLGSYSVICLVISFMQMHPKLRRSDMDAQRNLGTLLLEFFELYGRSFNYDTIGISIRHGGEYFLKRERGWTKKSGNPTPFLLSIEDPQNIDNDISGGSYGLPRVKMTFAGAYDMIRQRMFDRAAQILARDGHDNHSPPQSPDDYSILSCIFGVERDTIDFRNHLEQLHAHRDLAADLDAFIRRHNVKGARLENPPLPPILRERNRAQSSDMDLDSGEVSDAEGGKEGEVEEYRAVGVNRPRAIVIEDSEVTDGASSHTDSSSGEEGEVGEGEDRRSVSEDMDLYESKSDGSDSRYTAARDAAAKRRKRKGKARGDHGPFNASLAETEEMDELDSSSDEEAPPKPNGVHAASAGPSRTTSPPLRILGADSRSAPASPNGRSKRPERWVRPSERARYWAAKSAGHPIDLTQDSD</sequence>
<evidence type="ECO:0000256" key="4">
    <source>
        <dbReference type="ARBA" id="ARBA00022842"/>
    </source>
</evidence>
<dbReference type="PANTHER" id="PTHR23092">
    <property type="entry name" value="POLY(A) RNA POLYMERASE"/>
    <property type="match status" value="1"/>
</dbReference>
<dbReference type="InterPro" id="IPR054708">
    <property type="entry name" value="MTPAP-like_central"/>
</dbReference>
<feature type="compositionally biased region" description="Basic and acidic residues" evidence="5">
    <location>
        <begin position="559"/>
        <end position="580"/>
    </location>
</feature>
<dbReference type="CDD" id="cd05402">
    <property type="entry name" value="NT_PAP_TUTase"/>
    <property type="match status" value="1"/>
</dbReference>
<dbReference type="Proteomes" id="UP001222932">
    <property type="component" value="Unassembled WGS sequence"/>
</dbReference>
<dbReference type="PANTHER" id="PTHR23092:SF15">
    <property type="entry name" value="INACTIVE NON-CANONICAL POLY(A) RNA POLYMERASE PROTEIN TRF4-2-RELATED"/>
    <property type="match status" value="1"/>
</dbReference>
<organism evidence="8 9">
    <name type="scientific">Cutaneotrichosporon spelunceum</name>
    <dbReference type="NCBI Taxonomy" id="1672016"/>
    <lineage>
        <taxon>Eukaryota</taxon>
        <taxon>Fungi</taxon>
        <taxon>Dikarya</taxon>
        <taxon>Basidiomycota</taxon>
        <taxon>Agaricomycotina</taxon>
        <taxon>Tremellomycetes</taxon>
        <taxon>Trichosporonales</taxon>
        <taxon>Trichosporonaceae</taxon>
        <taxon>Cutaneotrichosporon</taxon>
    </lineage>
</organism>
<keyword evidence="9" id="KW-1185">Reference proteome</keyword>
<comment type="similarity">
    <text evidence="1">Belongs to the DNA polymerase type-B-like family.</text>
</comment>
<dbReference type="InterPro" id="IPR045862">
    <property type="entry name" value="Trf4-like"/>
</dbReference>
<reference evidence="8" key="1">
    <citation type="journal article" date="2023" name="BMC Genomics">
        <title>Chromosome-level genome assemblies of Cutaneotrichosporon spp. (Trichosporonales, Basidiomycota) reveal imbalanced evolution between nucleotide sequences and chromosome synteny.</title>
        <authorList>
            <person name="Kobayashi Y."/>
            <person name="Kayamori A."/>
            <person name="Aoki K."/>
            <person name="Shiwa Y."/>
            <person name="Matsutani M."/>
            <person name="Fujita N."/>
            <person name="Sugita T."/>
            <person name="Iwasaki W."/>
            <person name="Tanaka N."/>
            <person name="Takashima M."/>
        </authorList>
    </citation>
    <scope>NUCLEOTIDE SEQUENCE</scope>
    <source>
        <strain evidence="8">HIS016</strain>
    </source>
</reference>
<dbReference type="Gene3D" id="1.10.1410.10">
    <property type="match status" value="1"/>
</dbReference>
<evidence type="ECO:0000259" key="6">
    <source>
        <dbReference type="Pfam" id="PF03828"/>
    </source>
</evidence>
<evidence type="ECO:0000256" key="2">
    <source>
        <dbReference type="ARBA" id="ARBA00012388"/>
    </source>
</evidence>
<protein>
    <recommendedName>
        <fullName evidence="2">polynucleotide adenylyltransferase</fullName>
        <ecNumber evidence="2">2.7.7.19</ecNumber>
    </recommendedName>
</protein>
<dbReference type="GO" id="GO:0005730">
    <property type="term" value="C:nucleolus"/>
    <property type="evidence" value="ECO:0007669"/>
    <property type="project" value="TreeGrafter"/>
</dbReference>
<dbReference type="Pfam" id="PF22600">
    <property type="entry name" value="MTPAP-like_central"/>
    <property type="match status" value="1"/>
</dbReference>
<dbReference type="GO" id="GO:0031499">
    <property type="term" value="C:TRAMP complex"/>
    <property type="evidence" value="ECO:0007669"/>
    <property type="project" value="TreeGrafter"/>
</dbReference>
<dbReference type="GO" id="GO:1990817">
    <property type="term" value="F:poly(A) RNA polymerase activity"/>
    <property type="evidence" value="ECO:0007669"/>
    <property type="project" value="UniProtKB-EC"/>
</dbReference>
<evidence type="ECO:0000313" key="9">
    <source>
        <dbReference type="Proteomes" id="UP001222932"/>
    </source>
</evidence>
<feature type="compositionally biased region" description="Acidic residues" evidence="5">
    <location>
        <begin position="613"/>
        <end position="627"/>
    </location>
</feature>
<accession>A0AAD3TXX7</accession>
<gene>
    <name evidence="8" type="ORF">CspeluHIS016_0603580</name>
</gene>
<dbReference type="InterPro" id="IPR002058">
    <property type="entry name" value="PAP_assoc"/>
</dbReference>
<dbReference type="SUPFAM" id="SSF81631">
    <property type="entry name" value="PAP/OAS1 substrate-binding domain"/>
    <property type="match status" value="1"/>
</dbReference>
<feature type="compositionally biased region" description="Acidic residues" evidence="5">
    <location>
        <begin position="499"/>
        <end position="508"/>
    </location>
</feature>
<dbReference type="EMBL" id="BTCM01000006">
    <property type="protein sequence ID" value="GMK58916.1"/>
    <property type="molecule type" value="Genomic_DNA"/>
</dbReference>
<dbReference type="FunFam" id="1.10.1410.10:FF:000003">
    <property type="entry name" value="non-canonical poly(A) RNA polymerase PAPD7"/>
    <property type="match status" value="1"/>
</dbReference>
<evidence type="ECO:0000313" key="8">
    <source>
        <dbReference type="EMBL" id="GMK58916.1"/>
    </source>
</evidence>
<feature type="region of interest" description="Disordered" evidence="5">
    <location>
        <begin position="1"/>
        <end position="96"/>
    </location>
</feature>